<evidence type="ECO:0008006" key="3">
    <source>
        <dbReference type="Google" id="ProtNLM"/>
    </source>
</evidence>
<organism evidence="1 2">
    <name type="scientific">Fulvimarina manganoxydans</name>
    <dbReference type="NCBI Taxonomy" id="937218"/>
    <lineage>
        <taxon>Bacteria</taxon>
        <taxon>Pseudomonadati</taxon>
        <taxon>Pseudomonadota</taxon>
        <taxon>Alphaproteobacteria</taxon>
        <taxon>Hyphomicrobiales</taxon>
        <taxon>Aurantimonadaceae</taxon>
        <taxon>Fulvimarina</taxon>
    </lineage>
</organism>
<dbReference type="Proteomes" id="UP000192656">
    <property type="component" value="Unassembled WGS sequence"/>
</dbReference>
<evidence type="ECO:0000313" key="1">
    <source>
        <dbReference type="EMBL" id="SMC32282.1"/>
    </source>
</evidence>
<sequence length="63" mass="7151">MQIEIPEATLARLADIQSREGTSPEEFAQTAVEVWSQFSIEDRRYLGLVGMKILLAKMRVHSC</sequence>
<protein>
    <recommendedName>
        <fullName evidence="3">Ribbon-helix-helix protein, copG family</fullName>
    </recommendedName>
</protein>
<keyword evidence="2" id="KW-1185">Reference proteome</keyword>
<dbReference type="STRING" id="937218.SAMN06297251_10111"/>
<accession>A0A1W1Y7Y6</accession>
<name>A0A1W1Y7Y6_9HYPH</name>
<reference evidence="1 2" key="1">
    <citation type="submission" date="2017-04" db="EMBL/GenBank/DDBJ databases">
        <authorList>
            <person name="Afonso C.L."/>
            <person name="Miller P.J."/>
            <person name="Scott M.A."/>
            <person name="Spackman E."/>
            <person name="Goraichik I."/>
            <person name="Dimitrov K.M."/>
            <person name="Suarez D.L."/>
            <person name="Swayne D.E."/>
        </authorList>
    </citation>
    <scope>NUCLEOTIDE SEQUENCE [LARGE SCALE GENOMIC DNA]</scope>
    <source>
        <strain evidence="1 2">CGMCC 1.10972</strain>
    </source>
</reference>
<gene>
    <name evidence="1" type="ORF">SAMN06297251_10111</name>
</gene>
<dbReference type="RefSeq" id="WP_084407742.1">
    <property type="nucleotide sequence ID" value="NZ_FWXR01000001.1"/>
</dbReference>
<evidence type="ECO:0000313" key="2">
    <source>
        <dbReference type="Proteomes" id="UP000192656"/>
    </source>
</evidence>
<proteinExistence type="predicted"/>
<dbReference type="AlphaFoldDB" id="A0A1W1Y7Y6"/>
<dbReference type="EMBL" id="FWXR01000001">
    <property type="protein sequence ID" value="SMC32282.1"/>
    <property type="molecule type" value="Genomic_DNA"/>
</dbReference>